<keyword evidence="4" id="KW-1185">Reference proteome</keyword>
<feature type="domain" description="GmrSD restriction endonucleases N-terminal" evidence="1">
    <location>
        <begin position="20"/>
        <end position="232"/>
    </location>
</feature>
<accession>A0ABS1C039</accession>
<dbReference type="PANTHER" id="PTHR35149">
    <property type="entry name" value="SLL5132 PROTEIN"/>
    <property type="match status" value="1"/>
</dbReference>
<evidence type="ECO:0000259" key="2">
    <source>
        <dbReference type="Pfam" id="PF07510"/>
    </source>
</evidence>
<organism evidence="3 4">
    <name type="scientific">Adhaeribacter terrigena</name>
    <dbReference type="NCBI Taxonomy" id="2793070"/>
    <lineage>
        <taxon>Bacteria</taxon>
        <taxon>Pseudomonadati</taxon>
        <taxon>Bacteroidota</taxon>
        <taxon>Cytophagia</taxon>
        <taxon>Cytophagales</taxon>
        <taxon>Hymenobacteraceae</taxon>
        <taxon>Adhaeribacter</taxon>
    </lineage>
</organism>
<evidence type="ECO:0000313" key="3">
    <source>
        <dbReference type="EMBL" id="MBK0402532.1"/>
    </source>
</evidence>
<gene>
    <name evidence="3" type="ORF">I5M27_06015</name>
</gene>
<comment type="caution">
    <text evidence="3">The sequence shown here is derived from an EMBL/GenBank/DDBJ whole genome shotgun (WGS) entry which is preliminary data.</text>
</comment>
<dbReference type="InterPro" id="IPR004919">
    <property type="entry name" value="GmrSD_N"/>
</dbReference>
<name>A0ABS1C039_9BACT</name>
<proteinExistence type="predicted"/>
<evidence type="ECO:0000259" key="1">
    <source>
        <dbReference type="Pfam" id="PF03235"/>
    </source>
</evidence>
<sequence length="556" mass="63752">MAREISKLTIDLDGIGHTISDNKLAVPLNQRSYAWEDSHVNDLYDDLLTSIRNSEDEYFIGSIVISSGQERDEVVDGQQRLATITILLAAIRDYFFSTDDKDRAEDIQNQYLSSRDRRSQEVIPNLKLNINDNNFFYNLIILNPPNPIQPTRASHDKIKRAFSIAKGKVQSFISTTTNPSETLLDLCDFIDEHIKVILVKVPDHANAFTIFETLNDRGLELAISDLLKNYLLGQADNRLNEVQENWTKMYTLLENTENEELVVTFLRQFWSSNYGLTRERDLYNKIKEKITSKQRAIDFSTQLVEAARTYVALIDTNSSFWDDYSFAAKNHMATLNLFRMTQMRPLLLSIFSKFNAREVEKSLKFLVSVSVRFLIYGGLGGGALEIQFSERAKEVSSGEIKNNDELKEKLNRVIPSDTQFKEAFKNASVSKHYLSRYYLMALEKTKKGEEHPEFIPNADTSAVNLEHVMPKTLNDSWEIDPETHRAFLNRIGNLAIMSSKINADVGNSPFEVKKDLFNESSFELTKEIAEYATWNIEAITKRQEDLAELALNTWPI</sequence>
<dbReference type="Pfam" id="PF03235">
    <property type="entry name" value="GmrSD_N"/>
    <property type="match status" value="1"/>
</dbReference>
<evidence type="ECO:0000313" key="4">
    <source>
        <dbReference type="Proteomes" id="UP000644147"/>
    </source>
</evidence>
<dbReference type="Pfam" id="PF07510">
    <property type="entry name" value="GmrSD_C"/>
    <property type="match status" value="1"/>
</dbReference>
<reference evidence="3 4" key="1">
    <citation type="submission" date="2020-12" db="EMBL/GenBank/DDBJ databases">
        <title>Bacterial novel species Adhaeribacter sp. BT258 isolated from soil.</title>
        <authorList>
            <person name="Jung H.-Y."/>
        </authorList>
    </citation>
    <scope>NUCLEOTIDE SEQUENCE [LARGE SCALE GENOMIC DNA]</scope>
    <source>
        <strain evidence="3 4">BT258</strain>
    </source>
</reference>
<dbReference type="RefSeq" id="WP_200505277.1">
    <property type="nucleotide sequence ID" value="NZ_JAEHFX010000002.1"/>
</dbReference>
<dbReference type="EMBL" id="JAEHFX010000002">
    <property type="protein sequence ID" value="MBK0402532.1"/>
    <property type="molecule type" value="Genomic_DNA"/>
</dbReference>
<feature type="domain" description="GmrSD restriction endonucleases C-terminal" evidence="2">
    <location>
        <begin position="415"/>
        <end position="548"/>
    </location>
</feature>
<dbReference type="PANTHER" id="PTHR35149:SF2">
    <property type="entry name" value="DUF262 DOMAIN-CONTAINING PROTEIN"/>
    <property type="match status" value="1"/>
</dbReference>
<dbReference type="Proteomes" id="UP000644147">
    <property type="component" value="Unassembled WGS sequence"/>
</dbReference>
<protein>
    <submittedName>
        <fullName evidence="3">DUF262 domain-containing protein</fullName>
    </submittedName>
</protein>
<dbReference type="InterPro" id="IPR011089">
    <property type="entry name" value="GmrSD_C"/>
</dbReference>